<name>A0A2G8RBP7_9RHOB</name>
<keyword evidence="1" id="KW-1133">Transmembrane helix</keyword>
<proteinExistence type="predicted"/>
<evidence type="ECO:0000313" key="3">
    <source>
        <dbReference type="Proteomes" id="UP000231259"/>
    </source>
</evidence>
<keyword evidence="1" id="KW-0472">Membrane</keyword>
<evidence type="ECO:0000313" key="2">
    <source>
        <dbReference type="EMBL" id="PIL18538.1"/>
    </source>
</evidence>
<sequence>MEEIMFYILPIFILIVLLGWCVYQLKNDM</sequence>
<reference evidence="2 3" key="1">
    <citation type="submission" date="2013-09" db="EMBL/GenBank/DDBJ databases">
        <title>Genome sequencing of Phaeobacter antarcticus sp. nov. SM1211.</title>
        <authorList>
            <person name="Zhang X.-Y."/>
            <person name="Liu C."/>
            <person name="Chen X.-L."/>
            <person name="Xie B.-B."/>
            <person name="Qin Q.-L."/>
            <person name="Rong J.-C."/>
            <person name="Zhang Y.-Z."/>
        </authorList>
    </citation>
    <scope>NUCLEOTIDE SEQUENCE [LARGE SCALE GENOMIC DNA]</scope>
    <source>
        <strain evidence="2 3">SM1211</strain>
    </source>
</reference>
<comment type="caution">
    <text evidence="2">The sequence shown here is derived from an EMBL/GenBank/DDBJ whole genome shotgun (WGS) entry which is preliminary data.</text>
</comment>
<dbReference type="Proteomes" id="UP000231259">
    <property type="component" value="Unassembled WGS sequence"/>
</dbReference>
<accession>A0A2G8RBP7</accession>
<feature type="transmembrane region" description="Helical" evidence="1">
    <location>
        <begin position="6"/>
        <end position="25"/>
    </location>
</feature>
<dbReference type="EMBL" id="AWWI01000121">
    <property type="protein sequence ID" value="PIL18538.1"/>
    <property type="molecule type" value="Genomic_DNA"/>
</dbReference>
<organism evidence="2 3">
    <name type="scientific">Puniceibacterium antarcticum</name>
    <dbReference type="NCBI Taxonomy" id="1206336"/>
    <lineage>
        <taxon>Bacteria</taxon>
        <taxon>Pseudomonadati</taxon>
        <taxon>Pseudomonadota</taxon>
        <taxon>Alphaproteobacteria</taxon>
        <taxon>Rhodobacterales</taxon>
        <taxon>Paracoccaceae</taxon>
        <taxon>Puniceibacterium</taxon>
    </lineage>
</organism>
<gene>
    <name evidence="2" type="ORF">P775_18360</name>
</gene>
<keyword evidence="3" id="KW-1185">Reference proteome</keyword>
<evidence type="ECO:0000256" key="1">
    <source>
        <dbReference type="SAM" id="Phobius"/>
    </source>
</evidence>
<keyword evidence="1" id="KW-0812">Transmembrane</keyword>
<protein>
    <submittedName>
        <fullName evidence="2">Uncharacterized protein</fullName>
    </submittedName>
</protein>
<dbReference type="AlphaFoldDB" id="A0A2G8RBP7"/>